<proteinExistence type="predicted"/>
<dbReference type="AlphaFoldDB" id="A0A3B7RPT5"/>
<organism evidence="2 3">
    <name type="scientific">Hymenobacter oligotrophus</name>
    <dbReference type="NCBI Taxonomy" id="2319843"/>
    <lineage>
        <taxon>Bacteria</taxon>
        <taxon>Pseudomonadati</taxon>
        <taxon>Bacteroidota</taxon>
        <taxon>Cytophagia</taxon>
        <taxon>Cytophagales</taxon>
        <taxon>Hymenobacteraceae</taxon>
        <taxon>Hymenobacter</taxon>
    </lineage>
</organism>
<keyword evidence="2" id="KW-0808">Transferase</keyword>
<sequence length="173" mass="19991">MIPLPETPRLALRRISPADFEVYFRLNTDPHIMRYTGPPKSEEVVRQYLANMAADYERWPDMGRFLTVEKASENVVGLHLLKPLDQTEMIEVGYRLLPEYWGRGYATEMAQALVQYGFSELNLPQIVGVTLPANVASQHVLEKCGLRYQKQEFYYGFEQRFYAADNPTLPTPK</sequence>
<accession>A0A3B7RPT5</accession>
<protein>
    <submittedName>
        <fullName evidence="2">N-acetyltransferase</fullName>
    </submittedName>
</protein>
<dbReference type="OrthoDB" id="9788916at2"/>
<evidence type="ECO:0000259" key="1">
    <source>
        <dbReference type="PROSITE" id="PS51186"/>
    </source>
</evidence>
<name>A0A3B7RPT5_9BACT</name>
<reference evidence="2 3" key="1">
    <citation type="submission" date="2018-09" db="EMBL/GenBank/DDBJ databases">
        <title>Hymenobacter medium sp. nov., isolated from R2A medium.</title>
        <authorList>
            <person name="Yingchao G."/>
        </authorList>
    </citation>
    <scope>NUCLEOTIDE SEQUENCE [LARGE SCALE GENOMIC DNA]</scope>
    <source>
        <strain evidence="3">sh-6</strain>
    </source>
</reference>
<dbReference type="GO" id="GO:0016747">
    <property type="term" value="F:acyltransferase activity, transferring groups other than amino-acyl groups"/>
    <property type="evidence" value="ECO:0007669"/>
    <property type="project" value="InterPro"/>
</dbReference>
<gene>
    <name evidence="2" type="ORF">D3Y59_03480</name>
</gene>
<dbReference type="EMBL" id="CP032317">
    <property type="protein sequence ID" value="AYA36207.1"/>
    <property type="molecule type" value="Genomic_DNA"/>
</dbReference>
<dbReference type="RefSeq" id="WP_119443794.1">
    <property type="nucleotide sequence ID" value="NZ_CP032317.1"/>
</dbReference>
<dbReference type="PROSITE" id="PS51186">
    <property type="entry name" value="GNAT"/>
    <property type="match status" value="1"/>
</dbReference>
<dbReference type="PANTHER" id="PTHR43792:SF1">
    <property type="entry name" value="N-ACETYLTRANSFERASE DOMAIN-CONTAINING PROTEIN"/>
    <property type="match status" value="1"/>
</dbReference>
<keyword evidence="3" id="KW-1185">Reference proteome</keyword>
<dbReference type="KEGG" id="hyh:D3Y59_03480"/>
<dbReference type="InterPro" id="IPR016181">
    <property type="entry name" value="Acyl_CoA_acyltransferase"/>
</dbReference>
<dbReference type="InterPro" id="IPR000182">
    <property type="entry name" value="GNAT_dom"/>
</dbReference>
<dbReference type="InterPro" id="IPR051531">
    <property type="entry name" value="N-acetyltransferase"/>
</dbReference>
<dbReference type="PANTHER" id="PTHR43792">
    <property type="entry name" value="GNAT FAMILY, PUTATIVE (AFU_ORTHOLOGUE AFUA_3G00765)-RELATED-RELATED"/>
    <property type="match status" value="1"/>
</dbReference>
<dbReference type="Pfam" id="PF13302">
    <property type="entry name" value="Acetyltransf_3"/>
    <property type="match status" value="1"/>
</dbReference>
<dbReference type="Proteomes" id="UP000262802">
    <property type="component" value="Chromosome"/>
</dbReference>
<feature type="domain" description="N-acetyltransferase" evidence="1">
    <location>
        <begin position="10"/>
        <end position="168"/>
    </location>
</feature>
<dbReference type="Gene3D" id="3.40.630.30">
    <property type="match status" value="1"/>
</dbReference>
<evidence type="ECO:0000313" key="2">
    <source>
        <dbReference type="EMBL" id="AYA36207.1"/>
    </source>
</evidence>
<dbReference type="SUPFAM" id="SSF55729">
    <property type="entry name" value="Acyl-CoA N-acyltransferases (Nat)"/>
    <property type="match status" value="1"/>
</dbReference>
<evidence type="ECO:0000313" key="3">
    <source>
        <dbReference type="Proteomes" id="UP000262802"/>
    </source>
</evidence>